<dbReference type="RefSeq" id="WP_136348869.1">
    <property type="nucleotide sequence ID" value="NZ_SSOC01000005.1"/>
</dbReference>
<dbReference type="EMBL" id="SSOC01000005">
    <property type="protein sequence ID" value="THF63708.1"/>
    <property type="molecule type" value="Genomic_DNA"/>
</dbReference>
<gene>
    <name evidence="1" type="primary">tssG</name>
    <name evidence="1" type="ORF">E6C76_14055</name>
</gene>
<dbReference type="Pfam" id="PF06996">
    <property type="entry name" value="T6SS_TssG"/>
    <property type="match status" value="1"/>
</dbReference>
<reference evidence="1 2" key="1">
    <citation type="submission" date="2019-04" db="EMBL/GenBank/DDBJ databases">
        <title>Azoarcus nasutitermitis sp. nov. isolated from termite nest.</title>
        <authorList>
            <person name="Lin S.-Y."/>
            <person name="Hameed A."/>
            <person name="Hsu Y.-H."/>
            <person name="Young C.-C."/>
        </authorList>
    </citation>
    <scope>NUCLEOTIDE SEQUENCE [LARGE SCALE GENOMIC DNA]</scope>
    <source>
        <strain evidence="1 2">CC-YHH838</strain>
    </source>
</reference>
<dbReference type="OrthoDB" id="1523296at2"/>
<name>A0A4S4AUX1_9RHOO</name>
<keyword evidence="2" id="KW-1185">Reference proteome</keyword>
<accession>A0A4S4AUX1</accession>
<sequence length="358" mass="39179">MASAGGQPGSALKRVVGEQYARFNVFQLVRLLRQRRGGAWPVGERLRFRADLRAAFPGREVTRVLRVRPMPAFRNAGGYGRKPVRIEVHTPNYCLASELGPLPGPFLEWVREQERMGGRAMAAFFDVFNQRVHVLRHELKIGALRALDPAEPDRTRYAGQLAALMGLALPAQQAQLPLPLRAWLGLAGQLANVRRSAAVVGQVLSAHLGVAARLETLVGSWRAIEDADRLALGRRNHALGQVSLLGQRTWDARAAVRLVVDALPWDAVCALLPLRPARPGEDLPGPAHRGLVAMLRLLLDRRFDCEVYLHVDPASVPPARLAGDGPGLRLGQTARLSGRATAPLRFRVGAHEPRMEAA</sequence>
<dbReference type="PANTHER" id="PTHR35564">
    <property type="match status" value="1"/>
</dbReference>
<dbReference type="InterPro" id="IPR010732">
    <property type="entry name" value="T6SS_TssG-like"/>
</dbReference>
<dbReference type="AlphaFoldDB" id="A0A4S4AUX1"/>
<dbReference type="NCBIfam" id="TIGR03347">
    <property type="entry name" value="VI_chp_1"/>
    <property type="match status" value="1"/>
</dbReference>
<protein>
    <submittedName>
        <fullName evidence="1">Type VI secretion system baseplate subunit TssG</fullName>
    </submittedName>
</protein>
<evidence type="ECO:0000313" key="1">
    <source>
        <dbReference type="EMBL" id="THF63708.1"/>
    </source>
</evidence>
<comment type="caution">
    <text evidence="1">The sequence shown here is derived from an EMBL/GenBank/DDBJ whole genome shotgun (WGS) entry which is preliminary data.</text>
</comment>
<organism evidence="1 2">
    <name type="scientific">Pseudothauera nasutitermitis</name>
    <dbReference type="NCBI Taxonomy" id="2565930"/>
    <lineage>
        <taxon>Bacteria</taxon>
        <taxon>Pseudomonadati</taxon>
        <taxon>Pseudomonadota</taxon>
        <taxon>Betaproteobacteria</taxon>
        <taxon>Rhodocyclales</taxon>
        <taxon>Zoogloeaceae</taxon>
        <taxon>Pseudothauera</taxon>
    </lineage>
</organism>
<evidence type="ECO:0000313" key="2">
    <source>
        <dbReference type="Proteomes" id="UP000308430"/>
    </source>
</evidence>
<dbReference type="PANTHER" id="PTHR35564:SF4">
    <property type="entry name" value="CYTOPLASMIC PROTEIN"/>
    <property type="match status" value="1"/>
</dbReference>
<proteinExistence type="predicted"/>
<dbReference type="Proteomes" id="UP000308430">
    <property type="component" value="Unassembled WGS sequence"/>
</dbReference>